<dbReference type="InterPro" id="IPR036249">
    <property type="entry name" value="Thioredoxin-like_sf"/>
</dbReference>
<evidence type="ECO:0000313" key="3">
    <source>
        <dbReference type="Proteomes" id="UP000584642"/>
    </source>
</evidence>
<sequence>MRLIGMLDSPYVRRVAVSMEVMGLPVTHESVSVFRHFDSFAAINPVVKAPSFVTDDGVVLMDSTLILEHLERMVPEERRLSLAGLADHARAQRVVGLALAACEKAVQMVYERELRPEEKRHQPWMDRVRGQLLTAFRLLEAELGTGDAWLFGDRPLQADITTAVVWHFTQELLPGVVPLADHPALAAFSARAEATVAFTAWPHDG</sequence>
<dbReference type="Gene3D" id="3.40.30.10">
    <property type="entry name" value="Glutaredoxin"/>
    <property type="match status" value="1"/>
</dbReference>
<name>A0ABX2TKG8_9PROT</name>
<dbReference type="CDD" id="cd03205">
    <property type="entry name" value="GST_C_6"/>
    <property type="match status" value="1"/>
</dbReference>
<proteinExistence type="predicted"/>
<comment type="caution">
    <text evidence="2">The sequence shown here is derived from an EMBL/GenBank/DDBJ whole genome shotgun (WGS) entry which is preliminary data.</text>
</comment>
<dbReference type="Pfam" id="PF13410">
    <property type="entry name" value="GST_C_2"/>
    <property type="match status" value="1"/>
</dbReference>
<dbReference type="Pfam" id="PF13417">
    <property type="entry name" value="GST_N_3"/>
    <property type="match status" value="1"/>
</dbReference>
<dbReference type="PANTHER" id="PTHR44051">
    <property type="entry name" value="GLUTATHIONE S-TRANSFERASE-RELATED"/>
    <property type="match status" value="1"/>
</dbReference>
<dbReference type="SUPFAM" id="SSF52833">
    <property type="entry name" value="Thioredoxin-like"/>
    <property type="match status" value="1"/>
</dbReference>
<dbReference type="PANTHER" id="PTHR44051:SF8">
    <property type="entry name" value="GLUTATHIONE S-TRANSFERASE GSTA"/>
    <property type="match status" value="1"/>
</dbReference>
<feature type="domain" description="GST N-terminal" evidence="1">
    <location>
        <begin position="1"/>
        <end position="78"/>
    </location>
</feature>
<protein>
    <submittedName>
        <fullName evidence="2">Glutathione S-transferase</fullName>
    </submittedName>
</protein>
<dbReference type="Gene3D" id="1.20.1050.10">
    <property type="match status" value="1"/>
</dbReference>
<evidence type="ECO:0000313" key="2">
    <source>
        <dbReference type="EMBL" id="NYZ24220.1"/>
    </source>
</evidence>
<gene>
    <name evidence="2" type="ORF">HND93_31325</name>
</gene>
<dbReference type="CDD" id="cd00570">
    <property type="entry name" value="GST_N_family"/>
    <property type="match status" value="1"/>
</dbReference>
<dbReference type="EMBL" id="JABFDB010000038">
    <property type="protein sequence ID" value="NYZ24220.1"/>
    <property type="molecule type" value="Genomic_DNA"/>
</dbReference>
<dbReference type="Proteomes" id="UP000584642">
    <property type="component" value="Unassembled WGS sequence"/>
</dbReference>
<reference evidence="2 3" key="1">
    <citation type="submission" date="2020-05" db="EMBL/GenBank/DDBJ databases">
        <title>Azospirillum oleiclasticum sp. nov, a nitrogen-fixing and heavy crude oil-emulsifying bacterium isolated from the crude oil of Yumen Oilfield.</title>
        <authorList>
            <person name="Wu D."/>
            <person name="Cai M."/>
            <person name="Zhang X."/>
        </authorList>
    </citation>
    <scope>NUCLEOTIDE SEQUENCE [LARGE SCALE GENOMIC DNA]</scope>
    <source>
        <strain evidence="2 3">ROY-1-1-2</strain>
    </source>
</reference>
<accession>A0ABX2TKG8</accession>
<dbReference type="SUPFAM" id="SSF47616">
    <property type="entry name" value="GST C-terminal domain-like"/>
    <property type="match status" value="1"/>
</dbReference>
<keyword evidence="3" id="KW-1185">Reference proteome</keyword>
<dbReference type="InterPro" id="IPR004045">
    <property type="entry name" value="Glutathione_S-Trfase_N"/>
</dbReference>
<dbReference type="InterPro" id="IPR036282">
    <property type="entry name" value="Glutathione-S-Trfase_C_sf"/>
</dbReference>
<dbReference type="PROSITE" id="PS50404">
    <property type="entry name" value="GST_NTER"/>
    <property type="match status" value="1"/>
</dbReference>
<evidence type="ECO:0000259" key="1">
    <source>
        <dbReference type="PROSITE" id="PS50404"/>
    </source>
</evidence>
<dbReference type="RefSeq" id="WP_180285996.1">
    <property type="nucleotide sequence ID" value="NZ_JABFDB010000038.1"/>
</dbReference>
<organism evidence="2 3">
    <name type="scientific">Azospirillum oleiclasticum</name>
    <dbReference type="NCBI Taxonomy" id="2735135"/>
    <lineage>
        <taxon>Bacteria</taxon>
        <taxon>Pseudomonadati</taxon>
        <taxon>Pseudomonadota</taxon>
        <taxon>Alphaproteobacteria</taxon>
        <taxon>Rhodospirillales</taxon>
        <taxon>Azospirillaceae</taxon>
        <taxon>Azospirillum</taxon>
    </lineage>
</organism>